<dbReference type="InterPro" id="IPR011009">
    <property type="entry name" value="Kinase-like_dom_sf"/>
</dbReference>
<evidence type="ECO:0000256" key="1">
    <source>
        <dbReference type="ARBA" id="ARBA00022679"/>
    </source>
</evidence>
<dbReference type="OrthoDB" id="3453891at2"/>
<keyword evidence="9" id="KW-1185">Reference proteome</keyword>
<dbReference type="PANTHER" id="PTHR43289:SF34">
    <property type="entry name" value="SERINE_THREONINE-PROTEIN KINASE YBDM-RELATED"/>
    <property type="match status" value="1"/>
</dbReference>
<dbReference type="InterPro" id="IPR011047">
    <property type="entry name" value="Quinoprotein_ADH-like_sf"/>
</dbReference>
<dbReference type="InterPro" id="IPR018391">
    <property type="entry name" value="PQQ_b-propeller_rpt"/>
</dbReference>
<feature type="binding site" evidence="5">
    <location>
        <position position="43"/>
    </location>
    <ligand>
        <name>ATP</name>
        <dbReference type="ChEBI" id="CHEBI:30616"/>
    </ligand>
</feature>
<accession>A0A5J6HR90</accession>
<evidence type="ECO:0000256" key="6">
    <source>
        <dbReference type="SAM" id="MobiDB-lite"/>
    </source>
</evidence>
<keyword evidence="3 8" id="KW-0418">Kinase</keyword>
<evidence type="ECO:0000313" key="9">
    <source>
        <dbReference type="Proteomes" id="UP000326553"/>
    </source>
</evidence>
<sequence>MEPLRADDPGELGSYRLLRRLGAGGMGRVYLARSPGGRTVAVKVVRPDLAADEDFRTRFRHEVEIARAVSGRYTAPVVDAAPDAPLPWLATSYVLGPDLTEVVDAHGGLPERTVVALGAGLAAALTEIHASGLIHRDLKPSNVLLAADGPRVIDFGIARAIDGNRLTQTGVVVGSPGYMPPEQAMGGDVGVAGDVFSLGAVLAFAATGRNAFGEGSSHAAMLYQVVHAEPDLTGVPQRLQGLVRACLLKDPAQRPTPTEVVAALAPHGVESVLTDWLPSAVASTIATHAAGILDLEAPEGPTARPAAAFGPPATAVDASGGGAGPLPGGPSQYGTPAPGTFGSPAPATVASGLTRSERAMASRRRILGVAVGALGVAAVGGGSAWWLRKDDGPSASPGGDVGSGAEPEAFATPPDGVAPQPLWHRSTAEDSISSTRRLLTHEGMLLISADPFIAYDVKNKGKKRWTSTTDLPVGSPLLLAGGKLFMASTEGDGVLIGLNARTGREAWRSRLGRKLRVEKTIAVDEKNVYVTVTDLGESRSATDFRTAVAAINHSTGRQTWLRRRDWGTDDYDVDGTVVGKRLIYTDSKMNITVRDTATGEQLWSNKIGDDWQWTPAAADGLIFLPGENLTGVDIDSGDVRWTLPPNGRRGFDSPTYIDGVLYVRDHDDGVWAVNAKSGRKIWLCEDSGARRSPTEFLRVGSTLYGASAMDEGGVVALKAKNGEPRWNYNDTKTPGAPWHLAASGNRLLVTHGSEIYALPAV</sequence>
<dbReference type="PROSITE" id="PS50011">
    <property type="entry name" value="PROTEIN_KINASE_DOM"/>
    <property type="match status" value="1"/>
</dbReference>
<feature type="region of interest" description="Disordered" evidence="6">
    <location>
        <begin position="308"/>
        <end position="349"/>
    </location>
</feature>
<dbReference type="Pfam" id="PF00069">
    <property type="entry name" value="Pkinase"/>
    <property type="match status" value="1"/>
</dbReference>
<keyword evidence="2 5" id="KW-0547">Nucleotide-binding</keyword>
<dbReference type="SUPFAM" id="SSF50998">
    <property type="entry name" value="Quinoprotein alcohol dehydrogenase-like"/>
    <property type="match status" value="2"/>
</dbReference>
<dbReference type="Gene3D" id="1.10.510.10">
    <property type="entry name" value="Transferase(Phosphotransferase) domain 1"/>
    <property type="match status" value="1"/>
</dbReference>
<keyword evidence="8" id="KW-0723">Serine/threonine-protein kinase</keyword>
<dbReference type="AlphaFoldDB" id="A0A5J6HR90"/>
<dbReference type="SMART" id="SM00220">
    <property type="entry name" value="S_TKc"/>
    <property type="match status" value="1"/>
</dbReference>
<feature type="region of interest" description="Disordered" evidence="6">
    <location>
        <begin position="390"/>
        <end position="422"/>
    </location>
</feature>
<dbReference type="PANTHER" id="PTHR43289">
    <property type="entry name" value="MITOGEN-ACTIVATED PROTEIN KINASE KINASE KINASE 20-RELATED"/>
    <property type="match status" value="1"/>
</dbReference>
<dbReference type="InterPro" id="IPR008271">
    <property type="entry name" value="Ser/Thr_kinase_AS"/>
</dbReference>
<protein>
    <submittedName>
        <fullName evidence="8">Serine/threonine protein kinase</fullName>
    </submittedName>
</protein>
<evidence type="ECO:0000313" key="8">
    <source>
        <dbReference type="EMBL" id="QEV19537.1"/>
    </source>
</evidence>
<dbReference type="GO" id="GO:0005524">
    <property type="term" value="F:ATP binding"/>
    <property type="evidence" value="ECO:0007669"/>
    <property type="project" value="UniProtKB-UniRule"/>
</dbReference>
<dbReference type="InterPro" id="IPR015943">
    <property type="entry name" value="WD40/YVTN_repeat-like_dom_sf"/>
</dbReference>
<evidence type="ECO:0000256" key="2">
    <source>
        <dbReference type="ARBA" id="ARBA00022741"/>
    </source>
</evidence>
<dbReference type="CDD" id="cd14014">
    <property type="entry name" value="STKc_PknB_like"/>
    <property type="match status" value="1"/>
</dbReference>
<evidence type="ECO:0000256" key="5">
    <source>
        <dbReference type="PROSITE-ProRule" id="PRU10141"/>
    </source>
</evidence>
<dbReference type="RefSeq" id="WP_055529960.1">
    <property type="nucleotide sequence ID" value="NZ_CP023695.1"/>
</dbReference>
<gene>
    <name evidence="8" type="ORF">CP975_20350</name>
</gene>
<dbReference type="SUPFAM" id="SSF56112">
    <property type="entry name" value="Protein kinase-like (PK-like)"/>
    <property type="match status" value="1"/>
</dbReference>
<dbReference type="Gene3D" id="2.130.10.10">
    <property type="entry name" value="YVTN repeat-like/Quinoprotein amine dehydrogenase"/>
    <property type="match status" value="1"/>
</dbReference>
<proteinExistence type="predicted"/>
<reference evidence="8 9" key="1">
    <citation type="submission" date="2017-09" db="EMBL/GenBank/DDBJ databases">
        <authorList>
            <person name="Lee N."/>
            <person name="Cho B.-K."/>
        </authorList>
    </citation>
    <scope>NUCLEOTIDE SEQUENCE [LARGE SCALE GENOMIC DNA]</scope>
    <source>
        <strain evidence="8 9">ATCC 12461</strain>
    </source>
</reference>
<dbReference type="KEGG" id="salw:CP975_20350"/>
<keyword evidence="1" id="KW-0808">Transferase</keyword>
<name>A0A5J6HR90_STRAD</name>
<dbReference type="PROSITE" id="PS00108">
    <property type="entry name" value="PROTEIN_KINASE_ST"/>
    <property type="match status" value="1"/>
</dbReference>
<feature type="domain" description="Protein kinase" evidence="7">
    <location>
        <begin position="15"/>
        <end position="277"/>
    </location>
</feature>
<dbReference type="InterPro" id="IPR017441">
    <property type="entry name" value="Protein_kinase_ATP_BS"/>
</dbReference>
<dbReference type="GO" id="GO:0004674">
    <property type="term" value="F:protein serine/threonine kinase activity"/>
    <property type="evidence" value="ECO:0007669"/>
    <property type="project" value="UniProtKB-KW"/>
</dbReference>
<evidence type="ECO:0000256" key="4">
    <source>
        <dbReference type="ARBA" id="ARBA00022840"/>
    </source>
</evidence>
<dbReference type="Gene3D" id="2.40.128.630">
    <property type="match status" value="1"/>
</dbReference>
<keyword evidence="4 5" id="KW-0067">ATP-binding</keyword>
<dbReference type="Proteomes" id="UP000326553">
    <property type="component" value="Chromosome"/>
</dbReference>
<evidence type="ECO:0000259" key="7">
    <source>
        <dbReference type="PROSITE" id="PS50011"/>
    </source>
</evidence>
<dbReference type="Pfam" id="PF13360">
    <property type="entry name" value="PQQ_2"/>
    <property type="match status" value="2"/>
</dbReference>
<dbReference type="SMART" id="SM00564">
    <property type="entry name" value="PQQ"/>
    <property type="match status" value="5"/>
</dbReference>
<dbReference type="InterPro" id="IPR000719">
    <property type="entry name" value="Prot_kinase_dom"/>
</dbReference>
<dbReference type="InterPro" id="IPR002372">
    <property type="entry name" value="PQQ_rpt_dom"/>
</dbReference>
<dbReference type="Gene3D" id="3.30.200.20">
    <property type="entry name" value="Phosphorylase Kinase, domain 1"/>
    <property type="match status" value="1"/>
</dbReference>
<dbReference type="PROSITE" id="PS00107">
    <property type="entry name" value="PROTEIN_KINASE_ATP"/>
    <property type="match status" value="1"/>
</dbReference>
<evidence type="ECO:0000256" key="3">
    <source>
        <dbReference type="ARBA" id="ARBA00022777"/>
    </source>
</evidence>
<dbReference type="EMBL" id="CP023695">
    <property type="protein sequence ID" value="QEV19537.1"/>
    <property type="molecule type" value="Genomic_DNA"/>
</dbReference>
<organism evidence="8 9">
    <name type="scientific">Streptomyces alboniger</name>
    <dbReference type="NCBI Taxonomy" id="132473"/>
    <lineage>
        <taxon>Bacteria</taxon>
        <taxon>Bacillati</taxon>
        <taxon>Actinomycetota</taxon>
        <taxon>Actinomycetes</taxon>
        <taxon>Kitasatosporales</taxon>
        <taxon>Streptomycetaceae</taxon>
        <taxon>Streptomyces</taxon>
        <taxon>Streptomyces aurantiacus group</taxon>
    </lineage>
</organism>